<dbReference type="SUPFAM" id="SSF56300">
    <property type="entry name" value="Metallo-dependent phosphatases"/>
    <property type="match status" value="1"/>
</dbReference>
<dbReference type="PANTHER" id="PTHR43143:SF1">
    <property type="entry name" value="SERINE_THREONINE-PROTEIN PHOSPHATASE CPPED1"/>
    <property type="match status" value="1"/>
</dbReference>
<keyword evidence="4" id="KW-1185">Reference proteome</keyword>
<evidence type="ECO:0000256" key="1">
    <source>
        <dbReference type="SAM" id="MobiDB-lite"/>
    </source>
</evidence>
<proteinExistence type="predicted"/>
<dbReference type="AlphaFoldDB" id="E1ZSG3"/>
<dbReference type="Gene3D" id="3.60.21.10">
    <property type="match status" value="1"/>
</dbReference>
<dbReference type="GO" id="GO:0016787">
    <property type="term" value="F:hydrolase activity"/>
    <property type="evidence" value="ECO:0007669"/>
    <property type="project" value="InterPro"/>
</dbReference>
<dbReference type="InterPro" id="IPR004843">
    <property type="entry name" value="Calcineurin-like_PHP"/>
</dbReference>
<evidence type="ECO:0000259" key="2">
    <source>
        <dbReference type="Pfam" id="PF00149"/>
    </source>
</evidence>
<sequence>MAGPAVGAADGRQGAPLLSSSTDRVGSRSLIKLLLTLACVAALVSLPSAYRYWRRTPTAALPDGRVRLAILSDTHIAGPEYPLNGENGALDNASITKTQQRLFRVVAALNAVSPAPQLALFGGDIVHNGLERLRSLGLNATGLAKLFSEPVNGYTIAGGILQELQMEKLFAWGNHDKLLQCGDPASSASRQLSAHLLRHYFHAAGVDYGSRDLGPHWKVVALNSMLGYTWDPADPRCNGLMSSYGEEQLRWLDGQLAEGKHTLIMMHFPLHTSVLGEVPTEAGWRDLRTVLTAHDNVRLVLSGHCHKGIDWQDLYAFPAFTVPSTRYSAQNFRILDLHPDGSFDTVDLDKNRGGSRCSDWWSYQGTPKFVAKWQPRDAGDCGSPAAGEEDTFPLSPVLSPSDIPSQDVFNPERSCQFVLARQVLQACAAGASQDCCDVVADQFYLSSSAPFSACFCQPSFWQQSVEYMQEWHGVQLAATLHHCFADFGKLIVFRGGPGTWCPAAA</sequence>
<dbReference type="Pfam" id="PF00149">
    <property type="entry name" value="Metallophos"/>
    <property type="match status" value="1"/>
</dbReference>
<feature type="domain" description="Calcineurin-like phosphoesterase" evidence="2">
    <location>
        <begin position="67"/>
        <end position="307"/>
    </location>
</feature>
<dbReference type="InterPro" id="IPR029052">
    <property type="entry name" value="Metallo-depent_PP-like"/>
</dbReference>
<dbReference type="EMBL" id="GL433866">
    <property type="protein sequence ID" value="EFN51303.1"/>
    <property type="molecule type" value="Genomic_DNA"/>
</dbReference>
<dbReference type="RefSeq" id="XP_005843405.1">
    <property type="nucleotide sequence ID" value="XM_005843343.1"/>
</dbReference>
<accession>E1ZSG3</accession>
<dbReference type="GeneID" id="17350740"/>
<dbReference type="Proteomes" id="UP000008141">
    <property type="component" value="Unassembled WGS sequence"/>
</dbReference>
<evidence type="ECO:0000313" key="4">
    <source>
        <dbReference type="Proteomes" id="UP000008141"/>
    </source>
</evidence>
<dbReference type="InterPro" id="IPR051918">
    <property type="entry name" value="STPP_CPPED1"/>
</dbReference>
<gene>
    <name evidence="3" type="ORF">CHLNCDRAFT_55258</name>
</gene>
<feature type="region of interest" description="Disordered" evidence="1">
    <location>
        <begin position="1"/>
        <end position="22"/>
    </location>
</feature>
<dbReference type="OMA" id="CTESNDV"/>
<dbReference type="OrthoDB" id="9675250at2759"/>
<evidence type="ECO:0000313" key="3">
    <source>
        <dbReference type="EMBL" id="EFN51303.1"/>
    </source>
</evidence>
<dbReference type="PANTHER" id="PTHR43143">
    <property type="entry name" value="METALLOPHOSPHOESTERASE, CALCINEURIN SUPERFAMILY"/>
    <property type="match status" value="1"/>
</dbReference>
<protein>
    <recommendedName>
        <fullName evidence="2">Calcineurin-like phosphoesterase domain-containing protein</fullName>
    </recommendedName>
</protein>
<reference evidence="3 4" key="1">
    <citation type="journal article" date="2010" name="Plant Cell">
        <title>The Chlorella variabilis NC64A genome reveals adaptation to photosymbiosis, coevolution with viruses, and cryptic sex.</title>
        <authorList>
            <person name="Blanc G."/>
            <person name="Duncan G."/>
            <person name="Agarkova I."/>
            <person name="Borodovsky M."/>
            <person name="Gurnon J."/>
            <person name="Kuo A."/>
            <person name="Lindquist E."/>
            <person name="Lucas S."/>
            <person name="Pangilinan J."/>
            <person name="Polle J."/>
            <person name="Salamov A."/>
            <person name="Terry A."/>
            <person name="Yamada T."/>
            <person name="Dunigan D.D."/>
            <person name="Grigoriev I.V."/>
            <person name="Claverie J.M."/>
            <person name="Van Etten J.L."/>
        </authorList>
    </citation>
    <scope>NUCLEOTIDE SEQUENCE [LARGE SCALE GENOMIC DNA]</scope>
    <source>
        <strain evidence="3 4">NC64A</strain>
    </source>
</reference>
<dbReference type="InParanoid" id="E1ZSG3"/>
<organism evidence="4">
    <name type="scientific">Chlorella variabilis</name>
    <name type="common">Green alga</name>
    <dbReference type="NCBI Taxonomy" id="554065"/>
    <lineage>
        <taxon>Eukaryota</taxon>
        <taxon>Viridiplantae</taxon>
        <taxon>Chlorophyta</taxon>
        <taxon>core chlorophytes</taxon>
        <taxon>Trebouxiophyceae</taxon>
        <taxon>Chlorellales</taxon>
        <taxon>Chlorellaceae</taxon>
        <taxon>Chlorella clade</taxon>
        <taxon>Chlorella</taxon>
    </lineage>
</organism>
<dbReference type="eggNOG" id="ENOG502SR6U">
    <property type="taxonomic scope" value="Eukaryota"/>
</dbReference>
<dbReference type="KEGG" id="cvr:CHLNCDRAFT_55258"/>
<name>E1ZSG3_CHLVA</name>